<reference evidence="2" key="1">
    <citation type="journal article" date="2011" name="J. Bacteriol.">
        <title>Genome sequences of eight morphologically diverse alphaproteobacteria.</title>
        <authorList>
            <consortium name="US DOE Joint Genome Institute"/>
            <person name="Brown P.J."/>
            <person name="Kysela D.T."/>
            <person name="Buechlein A."/>
            <person name="Hemmerich C."/>
            <person name="Brun Y.V."/>
        </authorList>
    </citation>
    <scope>NUCLEOTIDE SEQUENCE [LARGE SCALE GENOMIC DNA]</scope>
    <source>
        <strain evidence="2">ATCC 49814 / DSM 5838 / IFAM 1418</strain>
    </source>
</reference>
<dbReference type="Pfam" id="PF13365">
    <property type="entry name" value="Trypsin_2"/>
    <property type="match status" value="1"/>
</dbReference>
<protein>
    <recommendedName>
        <fullName evidence="3">Serine protease</fullName>
    </recommendedName>
</protein>
<evidence type="ECO:0008006" key="3">
    <source>
        <dbReference type="Google" id="ProtNLM"/>
    </source>
</evidence>
<dbReference type="InterPro" id="IPR043504">
    <property type="entry name" value="Peptidase_S1_PA_chymotrypsin"/>
</dbReference>
<evidence type="ECO:0000313" key="2">
    <source>
        <dbReference type="Proteomes" id="UP000002745"/>
    </source>
</evidence>
<evidence type="ECO:0000313" key="1">
    <source>
        <dbReference type="EMBL" id="ACT58517.1"/>
    </source>
</evidence>
<dbReference type="AlphaFoldDB" id="C6XQ00"/>
<dbReference type="SUPFAM" id="SSF50494">
    <property type="entry name" value="Trypsin-like serine proteases"/>
    <property type="match status" value="1"/>
</dbReference>
<organism evidence="1 2">
    <name type="scientific">Hirschia baltica (strain ATCC 49814 / DSM 5838 / IFAM 1418)</name>
    <dbReference type="NCBI Taxonomy" id="582402"/>
    <lineage>
        <taxon>Bacteria</taxon>
        <taxon>Pseudomonadati</taxon>
        <taxon>Pseudomonadota</taxon>
        <taxon>Alphaproteobacteria</taxon>
        <taxon>Hyphomonadales</taxon>
        <taxon>Hyphomonadaceae</taxon>
        <taxon>Hirschia</taxon>
    </lineage>
</organism>
<name>C6XQ00_HIRBI</name>
<dbReference type="InterPro" id="IPR009003">
    <property type="entry name" value="Peptidase_S1_PA"/>
</dbReference>
<proteinExistence type="predicted"/>
<keyword evidence="2" id="KW-1185">Reference proteome</keyword>
<dbReference type="eggNOG" id="COG3591">
    <property type="taxonomic scope" value="Bacteria"/>
</dbReference>
<sequence length="331" mass="37423">MVEVMFDKDTPFGDQDAEIQRLMSISVIRQGAENSVCFIELYKTCENSARDIKLATGTGFFAKQRNLVQLITCWHVVTGLHHETREWLSGTQTCFPDKLKLYFVGREPETNRFVFCNTMVNLYQTIDGDKAPTWNVHPTVGSLYDIVVINLDADWLNKTVIPFKLSKNDAHNLIEAKDSVFVLGHPIDNFMQRYMPIYKRGSIASAPSFPYNTHPKFLIDATTRSGMSGSPVMLHQDPIHKAFRDGRARDLTNINVIGMYSGRESAYEGGHSTELGFVWRIDDIVEVIENGKRDIMPTQGVAIPKPNLKMGDPAMDKEGNFIPFTNIHQSD</sequence>
<dbReference type="KEGG" id="hba:Hbal_0823"/>
<dbReference type="STRING" id="582402.Hbal_0823"/>
<dbReference type="EMBL" id="CP001678">
    <property type="protein sequence ID" value="ACT58517.1"/>
    <property type="molecule type" value="Genomic_DNA"/>
</dbReference>
<accession>C6XQ00</accession>
<gene>
    <name evidence="1" type="ordered locus">Hbal_0823</name>
</gene>
<dbReference type="Gene3D" id="2.40.10.10">
    <property type="entry name" value="Trypsin-like serine proteases"/>
    <property type="match status" value="2"/>
</dbReference>
<dbReference type="HOGENOM" id="CLU_072546_0_0_5"/>
<dbReference type="Proteomes" id="UP000002745">
    <property type="component" value="Chromosome"/>
</dbReference>